<sequence length="173" mass="19175">RYKSNLVVYSVSIATVAQVAQVCKVLRPENRVVLWGGFRTEEHGGATALVSWSSEDTSHYALCFNFTTASDECSTSTGIGVPQRLHNFRPGTKLRRHAARLEPTEYWRTTHDYGCMQGPPTHTHTSPSGIQRGAPAAAWGDAARHWRSSPHQTQATVGYSHFYSILTQFVVLS</sequence>
<keyword evidence="3" id="KW-1185">Reference proteome</keyword>
<accession>B7PBU9</accession>
<organism>
    <name type="scientific">Ixodes scapularis</name>
    <name type="common">Black-legged tick</name>
    <name type="synonym">Deer tick</name>
    <dbReference type="NCBI Taxonomy" id="6945"/>
    <lineage>
        <taxon>Eukaryota</taxon>
        <taxon>Metazoa</taxon>
        <taxon>Ecdysozoa</taxon>
        <taxon>Arthropoda</taxon>
        <taxon>Chelicerata</taxon>
        <taxon>Arachnida</taxon>
        <taxon>Acari</taxon>
        <taxon>Parasitiformes</taxon>
        <taxon>Ixodida</taxon>
        <taxon>Ixodoidea</taxon>
        <taxon>Ixodidae</taxon>
        <taxon>Ixodinae</taxon>
        <taxon>Ixodes</taxon>
    </lineage>
</organism>
<dbReference type="InParanoid" id="B7PBU9"/>
<feature type="non-terminal residue" evidence="1">
    <location>
        <position position="1"/>
    </location>
</feature>
<dbReference type="AlphaFoldDB" id="B7PBU9"/>
<proteinExistence type="predicted"/>
<evidence type="ECO:0000313" key="3">
    <source>
        <dbReference type="Proteomes" id="UP000001555"/>
    </source>
</evidence>
<dbReference type="VEuPathDB" id="VectorBase:ISCW016602"/>
<evidence type="ECO:0000313" key="2">
    <source>
        <dbReference type="EnsemblMetazoa" id="ISCW016602-PA"/>
    </source>
</evidence>
<evidence type="ECO:0000313" key="1">
    <source>
        <dbReference type="EMBL" id="EEC04071.1"/>
    </source>
</evidence>
<dbReference type="VEuPathDB" id="VectorBase:ISCI016602"/>
<dbReference type="EnsemblMetazoa" id="ISCW016602-RA">
    <property type="protein sequence ID" value="ISCW016602-PA"/>
    <property type="gene ID" value="ISCW016602"/>
</dbReference>
<reference evidence="2" key="2">
    <citation type="submission" date="2020-05" db="UniProtKB">
        <authorList>
            <consortium name="EnsemblMetazoa"/>
        </authorList>
    </citation>
    <scope>IDENTIFICATION</scope>
    <source>
        <strain evidence="2">wikel</strain>
    </source>
</reference>
<gene>
    <name evidence="1" type="ORF">IscW_ISCW016602</name>
</gene>
<dbReference type="PaxDb" id="6945-B7PBU9"/>
<protein>
    <submittedName>
        <fullName evidence="1 2">Uncharacterized protein</fullName>
    </submittedName>
</protein>
<dbReference type="HOGENOM" id="CLU_1551465_0_0_1"/>
<reference evidence="1 3" key="1">
    <citation type="submission" date="2008-03" db="EMBL/GenBank/DDBJ databases">
        <title>Annotation of Ixodes scapularis.</title>
        <authorList>
            <consortium name="Ixodes scapularis Genome Project Consortium"/>
            <person name="Caler E."/>
            <person name="Hannick L.I."/>
            <person name="Bidwell S."/>
            <person name="Joardar V."/>
            <person name="Thiagarajan M."/>
            <person name="Amedeo P."/>
            <person name="Galinsky K.J."/>
            <person name="Schobel S."/>
            <person name="Inman J."/>
            <person name="Hostetler J."/>
            <person name="Miller J."/>
            <person name="Hammond M."/>
            <person name="Megy K."/>
            <person name="Lawson D."/>
            <person name="Kodira C."/>
            <person name="Sutton G."/>
            <person name="Meyer J."/>
            <person name="Hill C.A."/>
            <person name="Birren B."/>
            <person name="Nene V."/>
            <person name="Collins F."/>
            <person name="Alarcon-Chaidez F."/>
            <person name="Wikel S."/>
            <person name="Strausberg R."/>
        </authorList>
    </citation>
    <scope>NUCLEOTIDE SEQUENCE [LARGE SCALE GENOMIC DNA]</scope>
    <source>
        <strain evidence="3">Wikel</strain>
        <strain evidence="1">Wikel colony</strain>
    </source>
</reference>
<dbReference type="EMBL" id="DS679392">
    <property type="protein sequence ID" value="EEC04071.1"/>
    <property type="molecule type" value="Genomic_DNA"/>
</dbReference>
<dbReference type="EMBL" id="ABJB011020168">
    <property type="status" value="NOT_ANNOTATED_CDS"/>
    <property type="molecule type" value="Genomic_DNA"/>
</dbReference>
<dbReference type="Proteomes" id="UP000001555">
    <property type="component" value="Unassembled WGS sequence"/>
</dbReference>
<name>B7PBU9_IXOSC</name>